<accession>A0ACB9RM86</accession>
<protein>
    <submittedName>
        <fullName evidence="1">Uncharacterized protein</fullName>
    </submittedName>
</protein>
<reference evidence="2" key="1">
    <citation type="journal article" date="2023" name="Front. Plant Sci.">
        <title>Chromosomal-level genome assembly of Melastoma candidum provides insights into trichome evolution.</title>
        <authorList>
            <person name="Zhong Y."/>
            <person name="Wu W."/>
            <person name="Sun C."/>
            <person name="Zou P."/>
            <person name="Liu Y."/>
            <person name="Dai S."/>
            <person name="Zhou R."/>
        </authorList>
    </citation>
    <scope>NUCLEOTIDE SEQUENCE [LARGE SCALE GENOMIC DNA]</scope>
</reference>
<gene>
    <name evidence="1" type="ORF">MLD38_016353</name>
</gene>
<dbReference type="EMBL" id="CM042883">
    <property type="protein sequence ID" value="KAI4378936.1"/>
    <property type="molecule type" value="Genomic_DNA"/>
</dbReference>
<dbReference type="Proteomes" id="UP001057402">
    <property type="component" value="Chromosome 4"/>
</dbReference>
<organism evidence="1 2">
    <name type="scientific">Melastoma candidum</name>
    <dbReference type="NCBI Taxonomy" id="119954"/>
    <lineage>
        <taxon>Eukaryota</taxon>
        <taxon>Viridiplantae</taxon>
        <taxon>Streptophyta</taxon>
        <taxon>Embryophyta</taxon>
        <taxon>Tracheophyta</taxon>
        <taxon>Spermatophyta</taxon>
        <taxon>Magnoliopsida</taxon>
        <taxon>eudicotyledons</taxon>
        <taxon>Gunneridae</taxon>
        <taxon>Pentapetalae</taxon>
        <taxon>rosids</taxon>
        <taxon>malvids</taxon>
        <taxon>Myrtales</taxon>
        <taxon>Melastomataceae</taxon>
        <taxon>Melastomatoideae</taxon>
        <taxon>Melastomateae</taxon>
        <taxon>Melastoma</taxon>
    </lineage>
</organism>
<sequence>MALGLSFVVGVIGNVVSVLVFLAPVKTFWRIVRTRSTEEFQSFPYVCTLLSSALWTYYGIIKAGAYLVATVNGFGIVAESVYVILFLVYAPQKSKINTAAMVGALDIGVLAGLILATGLGMKGDIRIDVVGFMCAGLNIVMYGSPLAAMRTVVRTRSVEYMPFFLSFFLLLNGGIWSLYALLVVDYFLLVPNGIGFLLGIAQLVLFAIYRNAKPVNITRNTSTSLEDGLSQGDDNDREPLISPSNYDHQQHPASSSSSGHV</sequence>
<evidence type="ECO:0000313" key="2">
    <source>
        <dbReference type="Proteomes" id="UP001057402"/>
    </source>
</evidence>
<keyword evidence="2" id="KW-1185">Reference proteome</keyword>
<proteinExistence type="predicted"/>
<evidence type="ECO:0000313" key="1">
    <source>
        <dbReference type="EMBL" id="KAI4378936.1"/>
    </source>
</evidence>
<name>A0ACB9RM86_9MYRT</name>
<comment type="caution">
    <text evidence="1">The sequence shown here is derived from an EMBL/GenBank/DDBJ whole genome shotgun (WGS) entry which is preliminary data.</text>
</comment>